<dbReference type="PROSITE" id="PS50011">
    <property type="entry name" value="PROTEIN_KINASE_DOM"/>
    <property type="match status" value="1"/>
</dbReference>
<organism evidence="5 6">
    <name type="scientific">Folsomia candida</name>
    <name type="common">Springtail</name>
    <dbReference type="NCBI Taxonomy" id="158441"/>
    <lineage>
        <taxon>Eukaryota</taxon>
        <taxon>Metazoa</taxon>
        <taxon>Ecdysozoa</taxon>
        <taxon>Arthropoda</taxon>
        <taxon>Hexapoda</taxon>
        <taxon>Collembola</taxon>
        <taxon>Entomobryomorpha</taxon>
        <taxon>Isotomoidea</taxon>
        <taxon>Isotomidae</taxon>
        <taxon>Proisotominae</taxon>
        <taxon>Folsomia</taxon>
    </lineage>
</organism>
<keyword evidence="1 3" id="KW-0547">Nucleotide-binding</keyword>
<keyword evidence="5" id="KW-0808">Transferase</keyword>
<evidence type="ECO:0000313" key="5">
    <source>
        <dbReference type="EMBL" id="OXA53682.1"/>
    </source>
</evidence>
<accession>A0A226E811</accession>
<evidence type="ECO:0000256" key="2">
    <source>
        <dbReference type="ARBA" id="ARBA00022840"/>
    </source>
</evidence>
<dbReference type="AlphaFoldDB" id="A0A226E811"/>
<evidence type="ECO:0000259" key="4">
    <source>
        <dbReference type="PROSITE" id="PS50011"/>
    </source>
</evidence>
<dbReference type="InterPro" id="IPR050198">
    <property type="entry name" value="Non-receptor_tyrosine_kinases"/>
</dbReference>
<sequence length="295" mass="33582">MAHYLIPRNQLSFNKNHDFLGGGAFGNVYKAIWNGSGVAVKILNDDDNPMGDKVWAEVNKMQRLDHPNILKLVGIVPPVKYGNPWIITELLETDLLQHIHNYPGHALTVRVMVGWAYDVVCGMEYMHHIASPFAIHGDLAARNCLVGANGRVKISDFGKLYQDYESDYYSANNYCQHDQDDNQCECLPCPIRWMPPENLPESNDGVPTCSRKGDIWAYGVLLFEIWTRGSTPFDGLDDDEVIQALLSRDTPADHFDVKAKSYVKNIMENCWLWEAELRWNFKMIKEVLVDSGDFN</sequence>
<dbReference type="OrthoDB" id="4062651at2759"/>
<dbReference type="GO" id="GO:0002009">
    <property type="term" value="P:morphogenesis of an epithelium"/>
    <property type="evidence" value="ECO:0007669"/>
    <property type="project" value="UniProtKB-ARBA"/>
</dbReference>
<dbReference type="Pfam" id="PF07714">
    <property type="entry name" value="PK_Tyr_Ser-Thr"/>
    <property type="match status" value="1"/>
</dbReference>
<dbReference type="PIRSF" id="PIRSF000654">
    <property type="entry name" value="Integrin-linked_kinase"/>
    <property type="match status" value="1"/>
</dbReference>
<protein>
    <submittedName>
        <fullName evidence="5">Tyrosine-protein kinase Abl</fullName>
    </submittedName>
</protein>
<proteinExistence type="predicted"/>
<dbReference type="InterPro" id="IPR001245">
    <property type="entry name" value="Ser-Thr/Tyr_kinase_cat_dom"/>
</dbReference>
<evidence type="ECO:0000256" key="1">
    <source>
        <dbReference type="ARBA" id="ARBA00022741"/>
    </source>
</evidence>
<evidence type="ECO:0000313" key="6">
    <source>
        <dbReference type="Proteomes" id="UP000198287"/>
    </source>
</evidence>
<feature type="domain" description="Protein kinase" evidence="4">
    <location>
        <begin position="14"/>
        <end position="289"/>
    </location>
</feature>
<dbReference type="PANTHER" id="PTHR24418">
    <property type="entry name" value="TYROSINE-PROTEIN KINASE"/>
    <property type="match status" value="1"/>
</dbReference>
<evidence type="ECO:0000256" key="3">
    <source>
        <dbReference type="PROSITE-ProRule" id="PRU10141"/>
    </source>
</evidence>
<feature type="binding site" evidence="3">
    <location>
        <position position="41"/>
    </location>
    <ligand>
        <name>ATP</name>
        <dbReference type="ChEBI" id="CHEBI:30616"/>
    </ligand>
</feature>
<comment type="caution">
    <text evidence="5">The sequence shown here is derived from an EMBL/GenBank/DDBJ whole genome shotgun (WGS) entry which is preliminary data.</text>
</comment>
<keyword evidence="5" id="KW-0418">Kinase</keyword>
<dbReference type="InterPro" id="IPR000719">
    <property type="entry name" value="Prot_kinase_dom"/>
</dbReference>
<dbReference type="InterPro" id="IPR017441">
    <property type="entry name" value="Protein_kinase_ATP_BS"/>
</dbReference>
<dbReference type="InterPro" id="IPR011009">
    <property type="entry name" value="Kinase-like_dom_sf"/>
</dbReference>
<reference evidence="5 6" key="1">
    <citation type="submission" date="2015-12" db="EMBL/GenBank/DDBJ databases">
        <title>The genome of Folsomia candida.</title>
        <authorList>
            <person name="Faddeeva A."/>
            <person name="Derks M.F."/>
            <person name="Anvar Y."/>
            <person name="Smit S."/>
            <person name="Van Straalen N."/>
            <person name="Roelofs D."/>
        </authorList>
    </citation>
    <scope>NUCLEOTIDE SEQUENCE [LARGE SCALE GENOMIC DNA]</scope>
    <source>
        <strain evidence="5 6">VU population</strain>
        <tissue evidence="5">Whole body</tissue>
    </source>
</reference>
<dbReference type="SUPFAM" id="SSF56112">
    <property type="entry name" value="Protein kinase-like (PK-like)"/>
    <property type="match status" value="1"/>
</dbReference>
<dbReference type="Proteomes" id="UP000198287">
    <property type="component" value="Unassembled WGS sequence"/>
</dbReference>
<dbReference type="Gene3D" id="1.10.510.10">
    <property type="entry name" value="Transferase(Phosphotransferase) domain 1"/>
    <property type="match status" value="1"/>
</dbReference>
<name>A0A226E811_FOLCA</name>
<gene>
    <name evidence="5" type="ORF">Fcan01_10458</name>
</gene>
<keyword evidence="6" id="KW-1185">Reference proteome</keyword>
<dbReference type="GO" id="GO:0005524">
    <property type="term" value="F:ATP binding"/>
    <property type="evidence" value="ECO:0007669"/>
    <property type="project" value="UniProtKB-UniRule"/>
</dbReference>
<dbReference type="GO" id="GO:0004672">
    <property type="term" value="F:protein kinase activity"/>
    <property type="evidence" value="ECO:0007669"/>
    <property type="project" value="InterPro"/>
</dbReference>
<dbReference type="EMBL" id="LNIX01000005">
    <property type="protein sequence ID" value="OXA53682.1"/>
    <property type="molecule type" value="Genomic_DNA"/>
</dbReference>
<keyword evidence="2 3" id="KW-0067">ATP-binding</keyword>
<dbReference type="PROSITE" id="PS00107">
    <property type="entry name" value="PROTEIN_KINASE_ATP"/>
    <property type="match status" value="1"/>
</dbReference>
<dbReference type="STRING" id="158441.A0A226E811"/>